<name>A0A0B6YHE3_9EUPU</name>
<feature type="non-terminal residue" evidence="1">
    <location>
        <position position="1"/>
    </location>
</feature>
<organism evidence="1">
    <name type="scientific">Arion vulgaris</name>
    <dbReference type="NCBI Taxonomy" id="1028688"/>
    <lineage>
        <taxon>Eukaryota</taxon>
        <taxon>Metazoa</taxon>
        <taxon>Spiralia</taxon>
        <taxon>Lophotrochozoa</taxon>
        <taxon>Mollusca</taxon>
        <taxon>Gastropoda</taxon>
        <taxon>Heterobranchia</taxon>
        <taxon>Euthyneura</taxon>
        <taxon>Panpulmonata</taxon>
        <taxon>Eupulmonata</taxon>
        <taxon>Stylommatophora</taxon>
        <taxon>Helicina</taxon>
        <taxon>Arionoidea</taxon>
        <taxon>Arionidae</taxon>
        <taxon>Arion</taxon>
    </lineage>
</organism>
<dbReference type="EMBL" id="HACG01008356">
    <property type="protein sequence ID" value="CEK55221.1"/>
    <property type="molecule type" value="Transcribed_RNA"/>
</dbReference>
<accession>A0A0B6YHE3</accession>
<gene>
    <name evidence="1" type="primary">ORF24664</name>
</gene>
<reference evidence="1" key="1">
    <citation type="submission" date="2014-12" db="EMBL/GenBank/DDBJ databases">
        <title>Insight into the proteome of Arion vulgaris.</title>
        <authorList>
            <person name="Aradska J."/>
            <person name="Bulat T."/>
            <person name="Smidak R."/>
            <person name="Sarate P."/>
            <person name="Gangsoo J."/>
            <person name="Sialana F."/>
            <person name="Bilban M."/>
            <person name="Lubec G."/>
        </authorList>
    </citation>
    <scope>NUCLEOTIDE SEQUENCE</scope>
    <source>
        <tissue evidence="1">Skin</tissue>
    </source>
</reference>
<dbReference type="AlphaFoldDB" id="A0A0B6YHE3"/>
<protein>
    <submittedName>
        <fullName evidence="1">Uncharacterized protein</fullName>
    </submittedName>
</protein>
<sequence>SLHLCMYHTTDPTLPLSMYHTTYSAQIQPRACLSLCDLILTEHLQARWYFLQVSYTSPAGKWNRTLV</sequence>
<proteinExistence type="predicted"/>
<feature type="non-terminal residue" evidence="1">
    <location>
        <position position="67"/>
    </location>
</feature>
<evidence type="ECO:0000313" key="1">
    <source>
        <dbReference type="EMBL" id="CEK55221.1"/>
    </source>
</evidence>